<evidence type="ECO:0000256" key="7">
    <source>
        <dbReference type="ARBA" id="ARBA00022842"/>
    </source>
</evidence>
<evidence type="ECO:0000313" key="10">
    <source>
        <dbReference type="Proteomes" id="UP000199428"/>
    </source>
</evidence>
<dbReference type="GO" id="GO:0016779">
    <property type="term" value="F:nucleotidyltransferase activity"/>
    <property type="evidence" value="ECO:0007669"/>
    <property type="project" value="UniProtKB-KW"/>
</dbReference>
<evidence type="ECO:0000256" key="1">
    <source>
        <dbReference type="ARBA" id="ARBA00001946"/>
    </source>
</evidence>
<dbReference type="PANTHER" id="PTHR33571">
    <property type="entry name" value="SSL8005 PROTEIN"/>
    <property type="match status" value="1"/>
</dbReference>
<dbReference type="Gene3D" id="3.30.460.10">
    <property type="entry name" value="Beta Polymerase, domain 2"/>
    <property type="match status" value="1"/>
</dbReference>
<keyword evidence="2" id="KW-0808">Transferase</keyword>
<sequence>MIYCDYEVEAMNIYTIDEIKRIVKPIAESYGIQEIYLFGSYAKGTATEESDLDFLVFGGEGFKLSMVYALGEDLREAFHKEIDIFEIHEVNVDSDFYREVLQERKLVA</sequence>
<dbReference type="Proteomes" id="UP000199428">
    <property type="component" value="Unassembled WGS sequence"/>
</dbReference>
<keyword evidence="4" id="KW-0479">Metal-binding</keyword>
<evidence type="ECO:0000313" key="9">
    <source>
        <dbReference type="EMBL" id="SCZ81170.1"/>
    </source>
</evidence>
<dbReference type="InterPro" id="IPR043519">
    <property type="entry name" value="NT_sf"/>
</dbReference>
<feature type="domain" description="Polymerase beta nucleotidyltransferase" evidence="8">
    <location>
        <begin position="24"/>
        <end position="107"/>
    </location>
</feature>
<dbReference type="CDD" id="cd05403">
    <property type="entry name" value="NT_KNTase_like"/>
    <property type="match status" value="1"/>
</dbReference>
<keyword evidence="7" id="KW-0460">Magnesium</keyword>
<protein>
    <recommendedName>
        <fullName evidence="8">Polymerase beta nucleotidyltransferase domain-containing protein</fullName>
    </recommendedName>
</protein>
<evidence type="ECO:0000259" key="8">
    <source>
        <dbReference type="Pfam" id="PF18765"/>
    </source>
</evidence>
<accession>A0A1G5S5M7</accession>
<dbReference type="AlphaFoldDB" id="A0A1G5S5M7"/>
<proteinExistence type="predicted"/>
<dbReference type="Pfam" id="PF18765">
    <property type="entry name" value="Polbeta"/>
    <property type="match status" value="1"/>
</dbReference>
<dbReference type="InterPro" id="IPR052038">
    <property type="entry name" value="Type-VII_TA_antitoxin"/>
</dbReference>
<dbReference type="EMBL" id="FMWK01000019">
    <property type="protein sequence ID" value="SCZ81170.1"/>
    <property type="molecule type" value="Genomic_DNA"/>
</dbReference>
<keyword evidence="3" id="KW-0548">Nucleotidyltransferase</keyword>
<evidence type="ECO:0000256" key="2">
    <source>
        <dbReference type="ARBA" id="ARBA00022679"/>
    </source>
</evidence>
<organism evidence="9 10">
    <name type="scientific">Pseudobutyrivibrio xylanivorans</name>
    <dbReference type="NCBI Taxonomy" id="185007"/>
    <lineage>
        <taxon>Bacteria</taxon>
        <taxon>Bacillati</taxon>
        <taxon>Bacillota</taxon>
        <taxon>Clostridia</taxon>
        <taxon>Lachnospirales</taxon>
        <taxon>Lachnospiraceae</taxon>
        <taxon>Pseudobutyrivibrio</taxon>
    </lineage>
</organism>
<dbReference type="SUPFAM" id="SSF81301">
    <property type="entry name" value="Nucleotidyltransferase"/>
    <property type="match status" value="1"/>
</dbReference>
<dbReference type="PANTHER" id="PTHR33571:SF14">
    <property type="entry name" value="PROTEIN ADENYLYLTRANSFERASE MJ0435-RELATED"/>
    <property type="match status" value="1"/>
</dbReference>
<dbReference type="InterPro" id="IPR041633">
    <property type="entry name" value="Polbeta"/>
</dbReference>
<gene>
    <name evidence="9" type="ORF">SAMN02910350_02673</name>
</gene>
<name>A0A1G5S5M7_PSEXY</name>
<keyword evidence="5" id="KW-0547">Nucleotide-binding</keyword>
<evidence type="ECO:0000256" key="4">
    <source>
        <dbReference type="ARBA" id="ARBA00022723"/>
    </source>
</evidence>
<evidence type="ECO:0000256" key="5">
    <source>
        <dbReference type="ARBA" id="ARBA00022741"/>
    </source>
</evidence>
<comment type="cofactor">
    <cofactor evidence="1">
        <name>Mg(2+)</name>
        <dbReference type="ChEBI" id="CHEBI:18420"/>
    </cofactor>
</comment>
<evidence type="ECO:0000256" key="3">
    <source>
        <dbReference type="ARBA" id="ARBA00022695"/>
    </source>
</evidence>
<dbReference type="GO" id="GO:0046872">
    <property type="term" value="F:metal ion binding"/>
    <property type="evidence" value="ECO:0007669"/>
    <property type="project" value="UniProtKB-KW"/>
</dbReference>
<dbReference type="GO" id="GO:0005524">
    <property type="term" value="F:ATP binding"/>
    <property type="evidence" value="ECO:0007669"/>
    <property type="project" value="UniProtKB-KW"/>
</dbReference>
<reference evidence="9 10" key="1">
    <citation type="submission" date="2016-10" db="EMBL/GenBank/DDBJ databases">
        <authorList>
            <person name="de Groot N.N."/>
        </authorList>
    </citation>
    <scope>NUCLEOTIDE SEQUENCE [LARGE SCALE GENOMIC DNA]</scope>
    <source>
        <strain evidence="9 10">DSM 10317</strain>
    </source>
</reference>
<evidence type="ECO:0000256" key="6">
    <source>
        <dbReference type="ARBA" id="ARBA00022840"/>
    </source>
</evidence>
<keyword evidence="6" id="KW-0067">ATP-binding</keyword>